<organism evidence="2 3">
    <name type="scientific">Acorus calamus</name>
    <name type="common">Sweet flag</name>
    <dbReference type="NCBI Taxonomy" id="4465"/>
    <lineage>
        <taxon>Eukaryota</taxon>
        <taxon>Viridiplantae</taxon>
        <taxon>Streptophyta</taxon>
        <taxon>Embryophyta</taxon>
        <taxon>Tracheophyta</taxon>
        <taxon>Spermatophyta</taxon>
        <taxon>Magnoliopsida</taxon>
        <taxon>Liliopsida</taxon>
        <taxon>Acoraceae</taxon>
        <taxon>Acorus</taxon>
    </lineage>
</organism>
<dbReference type="Proteomes" id="UP001180020">
    <property type="component" value="Unassembled WGS sequence"/>
</dbReference>
<proteinExistence type="predicted"/>
<dbReference type="EMBL" id="JAUJYO010000012">
    <property type="protein sequence ID" value="KAK1302766.1"/>
    <property type="molecule type" value="Genomic_DNA"/>
</dbReference>
<keyword evidence="1" id="KW-0808">Transferase</keyword>
<evidence type="ECO:0000256" key="1">
    <source>
        <dbReference type="ARBA" id="ARBA00022676"/>
    </source>
</evidence>
<dbReference type="PANTHER" id="PTHR48046">
    <property type="entry name" value="UDP-GLYCOSYLTRANSFERASE 72E1"/>
    <property type="match status" value="1"/>
</dbReference>
<evidence type="ECO:0000313" key="3">
    <source>
        <dbReference type="Proteomes" id="UP001180020"/>
    </source>
</evidence>
<accession>A0AAV9DM56</accession>
<dbReference type="PANTHER" id="PTHR48046:SF6">
    <property type="entry name" value="GLYCOSYLTRANSFERASE"/>
    <property type="match status" value="1"/>
</dbReference>
<protein>
    <submittedName>
        <fullName evidence="2">UDP-glycosyltransferase 72B1</fullName>
    </submittedName>
</protein>
<evidence type="ECO:0000313" key="2">
    <source>
        <dbReference type="EMBL" id="KAK1302766.1"/>
    </source>
</evidence>
<gene>
    <name evidence="2" type="primary">UGT72B1</name>
    <name evidence="2" type="ORF">QJS10_CPB12g01142</name>
</gene>
<reference evidence="2" key="1">
    <citation type="journal article" date="2023" name="Nat. Commun.">
        <title>Diploid and tetraploid genomes of Acorus and the evolution of monocots.</title>
        <authorList>
            <person name="Ma L."/>
            <person name="Liu K.W."/>
            <person name="Li Z."/>
            <person name="Hsiao Y.Y."/>
            <person name="Qi Y."/>
            <person name="Fu T."/>
            <person name="Tang G.D."/>
            <person name="Zhang D."/>
            <person name="Sun W.H."/>
            <person name="Liu D.K."/>
            <person name="Li Y."/>
            <person name="Chen G.Z."/>
            <person name="Liu X.D."/>
            <person name="Liao X.Y."/>
            <person name="Jiang Y.T."/>
            <person name="Yu X."/>
            <person name="Hao Y."/>
            <person name="Huang J."/>
            <person name="Zhao X.W."/>
            <person name="Ke S."/>
            <person name="Chen Y.Y."/>
            <person name="Wu W.L."/>
            <person name="Hsu J.L."/>
            <person name="Lin Y.F."/>
            <person name="Huang M.D."/>
            <person name="Li C.Y."/>
            <person name="Huang L."/>
            <person name="Wang Z.W."/>
            <person name="Zhao X."/>
            <person name="Zhong W.Y."/>
            <person name="Peng D.H."/>
            <person name="Ahmad S."/>
            <person name="Lan S."/>
            <person name="Zhang J.S."/>
            <person name="Tsai W.C."/>
            <person name="Van de Peer Y."/>
            <person name="Liu Z.J."/>
        </authorList>
    </citation>
    <scope>NUCLEOTIDE SEQUENCE</scope>
    <source>
        <strain evidence="2">CP</strain>
    </source>
</reference>
<keyword evidence="1" id="KW-0328">Glycosyltransferase</keyword>
<dbReference type="GO" id="GO:0016757">
    <property type="term" value="F:glycosyltransferase activity"/>
    <property type="evidence" value="ECO:0007669"/>
    <property type="project" value="UniProtKB-KW"/>
</dbReference>
<keyword evidence="3" id="KW-1185">Reference proteome</keyword>
<dbReference type="Gene3D" id="3.40.50.2000">
    <property type="entry name" value="Glycogen Phosphorylase B"/>
    <property type="match status" value="1"/>
</dbReference>
<sequence length="70" mass="7899">MESAVYGVPLITWPLYAEQKMNAVLLIEDVRIAIRPTVGEDGEVRKEVSKVVRALMEGEEGKAARSWQRK</sequence>
<comment type="caution">
    <text evidence="2">The sequence shown here is derived from an EMBL/GenBank/DDBJ whole genome shotgun (WGS) entry which is preliminary data.</text>
</comment>
<dbReference type="SUPFAM" id="SSF53756">
    <property type="entry name" value="UDP-Glycosyltransferase/glycogen phosphorylase"/>
    <property type="match status" value="1"/>
</dbReference>
<dbReference type="AlphaFoldDB" id="A0AAV9DM56"/>
<name>A0AAV9DM56_ACOCL</name>
<reference evidence="2" key="2">
    <citation type="submission" date="2023-06" db="EMBL/GenBank/DDBJ databases">
        <authorList>
            <person name="Ma L."/>
            <person name="Liu K.-W."/>
            <person name="Li Z."/>
            <person name="Hsiao Y.-Y."/>
            <person name="Qi Y."/>
            <person name="Fu T."/>
            <person name="Tang G."/>
            <person name="Zhang D."/>
            <person name="Sun W.-H."/>
            <person name="Liu D.-K."/>
            <person name="Li Y."/>
            <person name="Chen G.-Z."/>
            <person name="Liu X.-D."/>
            <person name="Liao X.-Y."/>
            <person name="Jiang Y.-T."/>
            <person name="Yu X."/>
            <person name="Hao Y."/>
            <person name="Huang J."/>
            <person name="Zhao X.-W."/>
            <person name="Ke S."/>
            <person name="Chen Y.-Y."/>
            <person name="Wu W.-L."/>
            <person name="Hsu J.-L."/>
            <person name="Lin Y.-F."/>
            <person name="Huang M.-D."/>
            <person name="Li C.-Y."/>
            <person name="Huang L."/>
            <person name="Wang Z.-W."/>
            <person name="Zhao X."/>
            <person name="Zhong W.-Y."/>
            <person name="Peng D.-H."/>
            <person name="Ahmad S."/>
            <person name="Lan S."/>
            <person name="Zhang J.-S."/>
            <person name="Tsai W.-C."/>
            <person name="Van De Peer Y."/>
            <person name="Liu Z.-J."/>
        </authorList>
    </citation>
    <scope>NUCLEOTIDE SEQUENCE</scope>
    <source>
        <strain evidence="2">CP</strain>
        <tissue evidence="2">Leaves</tissue>
    </source>
</reference>